<dbReference type="AlphaFoldDB" id="A0A4Z2F5U0"/>
<evidence type="ECO:0000313" key="1">
    <source>
        <dbReference type="EMBL" id="TNN36527.1"/>
    </source>
</evidence>
<sequence>MLGMLVRWPPCASTAPEGRKRFPWRRAPRRALMALWGRAVRAAPARGAQTRCCSSGLHTAAARGGRLFKESRGAAVHASC</sequence>
<name>A0A4Z2F5U0_9TELE</name>
<comment type="caution">
    <text evidence="1">The sequence shown here is derived from an EMBL/GenBank/DDBJ whole genome shotgun (WGS) entry which is preliminary data.</text>
</comment>
<protein>
    <submittedName>
        <fullName evidence="1">Uncharacterized protein</fullName>
    </submittedName>
</protein>
<reference evidence="1 2" key="1">
    <citation type="submission" date="2019-03" db="EMBL/GenBank/DDBJ databases">
        <title>First draft genome of Liparis tanakae, snailfish: a comprehensive survey of snailfish specific genes.</title>
        <authorList>
            <person name="Kim W."/>
            <person name="Song I."/>
            <person name="Jeong J.-H."/>
            <person name="Kim D."/>
            <person name="Kim S."/>
            <person name="Ryu S."/>
            <person name="Song J.Y."/>
            <person name="Lee S.K."/>
        </authorList>
    </citation>
    <scope>NUCLEOTIDE SEQUENCE [LARGE SCALE GENOMIC DNA]</scope>
    <source>
        <tissue evidence="1">Muscle</tissue>
    </source>
</reference>
<evidence type="ECO:0000313" key="2">
    <source>
        <dbReference type="Proteomes" id="UP000314294"/>
    </source>
</evidence>
<accession>A0A4Z2F5U0</accession>
<proteinExistence type="predicted"/>
<dbReference type="EMBL" id="SRLO01001606">
    <property type="protein sequence ID" value="TNN36527.1"/>
    <property type="molecule type" value="Genomic_DNA"/>
</dbReference>
<dbReference type="Proteomes" id="UP000314294">
    <property type="component" value="Unassembled WGS sequence"/>
</dbReference>
<gene>
    <name evidence="1" type="ORF">EYF80_053304</name>
</gene>
<keyword evidence="2" id="KW-1185">Reference proteome</keyword>
<organism evidence="1 2">
    <name type="scientific">Liparis tanakae</name>
    <name type="common">Tanaka's snailfish</name>
    <dbReference type="NCBI Taxonomy" id="230148"/>
    <lineage>
        <taxon>Eukaryota</taxon>
        <taxon>Metazoa</taxon>
        <taxon>Chordata</taxon>
        <taxon>Craniata</taxon>
        <taxon>Vertebrata</taxon>
        <taxon>Euteleostomi</taxon>
        <taxon>Actinopterygii</taxon>
        <taxon>Neopterygii</taxon>
        <taxon>Teleostei</taxon>
        <taxon>Neoteleostei</taxon>
        <taxon>Acanthomorphata</taxon>
        <taxon>Eupercaria</taxon>
        <taxon>Perciformes</taxon>
        <taxon>Cottioidei</taxon>
        <taxon>Cottales</taxon>
        <taxon>Liparidae</taxon>
        <taxon>Liparis</taxon>
    </lineage>
</organism>